<name>A0A5P1FBR0_ASPOF</name>
<dbReference type="OMA" id="MYYQDID"/>
<dbReference type="Proteomes" id="UP000243459">
    <property type="component" value="Chromosome 3"/>
</dbReference>
<keyword evidence="4 8" id="KW-0914">Notch signaling pathway</keyword>
<keyword evidence="8" id="KW-0645">Protease</keyword>
<organism evidence="10 11">
    <name type="scientific">Asparagus officinalis</name>
    <name type="common">Garden asparagus</name>
    <dbReference type="NCBI Taxonomy" id="4686"/>
    <lineage>
        <taxon>Eukaryota</taxon>
        <taxon>Viridiplantae</taxon>
        <taxon>Streptophyta</taxon>
        <taxon>Embryophyta</taxon>
        <taxon>Tracheophyta</taxon>
        <taxon>Spermatophyta</taxon>
        <taxon>Magnoliopsida</taxon>
        <taxon>Liliopsida</taxon>
        <taxon>Asparagales</taxon>
        <taxon>Asparagaceae</taxon>
        <taxon>Asparagoideae</taxon>
        <taxon>Asparagus</taxon>
    </lineage>
</organism>
<keyword evidence="2 8" id="KW-0812">Transmembrane</keyword>
<dbReference type="AlphaFoldDB" id="A0A5P1FBR0"/>
<dbReference type="GO" id="GO:0000139">
    <property type="term" value="C:Golgi membrane"/>
    <property type="evidence" value="ECO:0007669"/>
    <property type="project" value="UniProtKB-SubCell"/>
</dbReference>
<comment type="subcellular location">
    <subcellularLocation>
        <location evidence="8">Endoplasmic reticulum membrane</location>
        <topology evidence="8">Multi-pass membrane protein</topology>
    </subcellularLocation>
    <subcellularLocation>
        <location evidence="8">Golgi apparatus membrane</location>
        <topology evidence="8">Multi-pass membrane protein</topology>
    </subcellularLocation>
</comment>
<evidence type="ECO:0000256" key="4">
    <source>
        <dbReference type="ARBA" id="ARBA00022976"/>
    </source>
</evidence>
<dbReference type="GO" id="GO:0070765">
    <property type="term" value="C:gamma-secretase complex"/>
    <property type="evidence" value="ECO:0007669"/>
    <property type="project" value="TreeGrafter"/>
</dbReference>
<comment type="subunit">
    <text evidence="8">Homodimer.</text>
</comment>
<keyword evidence="6 8" id="KW-0333">Golgi apparatus</keyword>
<dbReference type="PANTHER" id="PTHR10202:SF13">
    <property type="entry name" value="PRESENILIN HOMOLOG"/>
    <property type="match status" value="1"/>
</dbReference>
<comment type="domain">
    <text evidence="8">The PAL motif is required for normal active site conformation.</text>
</comment>
<reference evidence="11" key="1">
    <citation type="journal article" date="2017" name="Nat. Commun.">
        <title>The asparagus genome sheds light on the origin and evolution of a young Y chromosome.</title>
        <authorList>
            <person name="Harkess A."/>
            <person name="Zhou J."/>
            <person name="Xu C."/>
            <person name="Bowers J.E."/>
            <person name="Van der Hulst R."/>
            <person name="Ayyampalayam S."/>
            <person name="Mercati F."/>
            <person name="Riccardi P."/>
            <person name="McKain M.R."/>
            <person name="Kakrana A."/>
            <person name="Tang H."/>
            <person name="Ray J."/>
            <person name="Groenendijk J."/>
            <person name="Arikit S."/>
            <person name="Mathioni S.M."/>
            <person name="Nakano M."/>
            <person name="Shan H."/>
            <person name="Telgmann-Rauber A."/>
            <person name="Kanno A."/>
            <person name="Yue Z."/>
            <person name="Chen H."/>
            <person name="Li W."/>
            <person name="Chen Y."/>
            <person name="Xu X."/>
            <person name="Zhang Y."/>
            <person name="Luo S."/>
            <person name="Chen H."/>
            <person name="Gao J."/>
            <person name="Mao Z."/>
            <person name="Pires J.C."/>
            <person name="Luo M."/>
            <person name="Kudrna D."/>
            <person name="Wing R.A."/>
            <person name="Meyers B.C."/>
            <person name="Yi K."/>
            <person name="Kong H."/>
            <person name="Lavrijsen P."/>
            <person name="Sunseri F."/>
            <person name="Falavigna A."/>
            <person name="Ye Y."/>
            <person name="Leebens-Mack J.H."/>
            <person name="Chen G."/>
        </authorList>
    </citation>
    <scope>NUCLEOTIDE SEQUENCE [LARGE SCALE GENOMIC DNA]</scope>
    <source>
        <strain evidence="11">cv. DH0086</strain>
    </source>
</reference>
<sequence>MADPNPTPPSILSTLGEEIIRIIVPVSTCMLIVVLLVTALSSSSSSSQTLTLTSSIAGIAYSESPSDSLWDKLKGAAFYSAVFVAVITALTFVLFLLFYFRFTGFLKSYMAFSSFVVLSFLGAEVCLLLVSHFGFAIDAVSFSIVMFNFSVVGVMSVFLIKMPILVTQGYLVAIAVLVAYCFTMLPEWTTWALLVSMALYDLGAVLLPVGPLRLLVELAMSRDEELPALVYEARPVEAPVNSRRRVWRGRRNSDNLNGSSNIGTDSVPNSDSLTERRDIGENQSSNLNDSTVGELLPETRLVIDDVGSELRAALLRRELEGGEGDGFEGIGLGSTGAIKLGLGDFIFYSVLVGRAALYDYMTVYACYLAIIAGLGPSPNMVLLVSFWARIDPLYLIRTAEVKA</sequence>
<dbReference type="GO" id="GO:0007219">
    <property type="term" value="P:Notch signaling pathway"/>
    <property type="evidence" value="ECO:0007669"/>
    <property type="project" value="UniProtKB-KW"/>
</dbReference>
<feature type="transmembrane region" description="Helical" evidence="8">
    <location>
        <begin position="112"/>
        <end position="133"/>
    </location>
</feature>
<dbReference type="GO" id="GO:0005789">
    <property type="term" value="C:endoplasmic reticulum membrane"/>
    <property type="evidence" value="ECO:0007669"/>
    <property type="project" value="UniProtKB-SubCell"/>
</dbReference>
<dbReference type="PANTHER" id="PTHR10202">
    <property type="entry name" value="PRESENILIN"/>
    <property type="match status" value="1"/>
</dbReference>
<keyword evidence="8" id="KW-0378">Hydrolase</keyword>
<dbReference type="GO" id="GO:0005798">
    <property type="term" value="C:Golgi-associated vesicle"/>
    <property type="evidence" value="ECO:0007669"/>
    <property type="project" value="EnsemblPlants"/>
</dbReference>
<evidence type="ECO:0000313" key="11">
    <source>
        <dbReference type="Proteomes" id="UP000243459"/>
    </source>
</evidence>
<dbReference type="GO" id="GO:0042500">
    <property type="term" value="F:aspartic endopeptidase activity, intramembrane cleaving"/>
    <property type="evidence" value="ECO:0007669"/>
    <property type="project" value="InterPro"/>
</dbReference>
<dbReference type="InterPro" id="IPR006639">
    <property type="entry name" value="Preselin/SPP"/>
</dbReference>
<evidence type="ECO:0000256" key="2">
    <source>
        <dbReference type="ARBA" id="ARBA00022692"/>
    </source>
</evidence>
<evidence type="ECO:0000256" key="7">
    <source>
        <dbReference type="ARBA" id="ARBA00023136"/>
    </source>
</evidence>
<proteinExistence type="inferred from homology"/>
<dbReference type="InterPro" id="IPR042524">
    <property type="entry name" value="Presenilin_C"/>
</dbReference>
<evidence type="ECO:0000313" key="10">
    <source>
        <dbReference type="EMBL" id="ONK75816.1"/>
    </source>
</evidence>
<feature type="region of interest" description="Disordered" evidence="9">
    <location>
        <begin position="251"/>
        <end position="291"/>
    </location>
</feature>
<feature type="transmembrane region" description="Helical" evidence="8">
    <location>
        <begin position="19"/>
        <end position="40"/>
    </location>
</feature>
<keyword evidence="5 8" id="KW-1133">Transmembrane helix</keyword>
<dbReference type="SMART" id="SM00730">
    <property type="entry name" value="PSN"/>
    <property type="match status" value="1"/>
</dbReference>
<evidence type="ECO:0000256" key="3">
    <source>
        <dbReference type="ARBA" id="ARBA00022824"/>
    </source>
</evidence>
<evidence type="ECO:0000256" key="6">
    <source>
        <dbReference type="ARBA" id="ARBA00023034"/>
    </source>
</evidence>
<dbReference type="GO" id="GO:0006509">
    <property type="term" value="P:membrane protein ectodomain proteolysis"/>
    <property type="evidence" value="ECO:0007669"/>
    <property type="project" value="TreeGrafter"/>
</dbReference>
<feature type="compositionally biased region" description="Polar residues" evidence="9">
    <location>
        <begin position="281"/>
        <end position="291"/>
    </location>
</feature>
<dbReference type="PRINTS" id="PR01072">
    <property type="entry name" value="PRESENILIN"/>
</dbReference>
<evidence type="ECO:0000256" key="5">
    <source>
        <dbReference type="ARBA" id="ARBA00022989"/>
    </source>
</evidence>
<dbReference type="GO" id="GO:0016485">
    <property type="term" value="P:protein processing"/>
    <property type="evidence" value="ECO:0007669"/>
    <property type="project" value="InterPro"/>
</dbReference>
<dbReference type="EC" id="3.4.23.-" evidence="8"/>
<comment type="similarity">
    <text evidence="1 8">Belongs to the peptidase A22A family.</text>
</comment>
<feature type="transmembrane region" description="Helical" evidence="8">
    <location>
        <begin position="167"/>
        <end position="185"/>
    </location>
</feature>
<dbReference type="EMBL" id="CM007383">
    <property type="protein sequence ID" value="ONK75816.1"/>
    <property type="molecule type" value="Genomic_DNA"/>
</dbReference>
<feature type="transmembrane region" description="Helical" evidence="8">
    <location>
        <begin position="76"/>
        <end position="100"/>
    </location>
</feature>
<dbReference type="Gramene" id="ONK75816">
    <property type="protein sequence ID" value="ONK75816"/>
    <property type="gene ID" value="A4U43_C03F20870"/>
</dbReference>
<evidence type="ECO:0000256" key="1">
    <source>
        <dbReference type="ARBA" id="ARBA00008604"/>
    </source>
</evidence>
<feature type="transmembrane region" description="Helical" evidence="8">
    <location>
        <begin position="191"/>
        <end position="216"/>
    </location>
</feature>
<accession>A0A5P1FBR0</accession>
<feature type="compositionally biased region" description="Polar residues" evidence="9">
    <location>
        <begin position="254"/>
        <end position="272"/>
    </location>
</feature>
<protein>
    <recommendedName>
        <fullName evidence="8">Presenilin</fullName>
        <ecNumber evidence="8">3.4.23.-</ecNumber>
    </recommendedName>
</protein>
<dbReference type="Gene3D" id="1.10.472.100">
    <property type="entry name" value="Presenilin"/>
    <property type="match status" value="1"/>
</dbReference>
<dbReference type="Pfam" id="PF01080">
    <property type="entry name" value="Presenilin"/>
    <property type="match status" value="1"/>
</dbReference>
<evidence type="ECO:0000256" key="8">
    <source>
        <dbReference type="RuleBase" id="RU361148"/>
    </source>
</evidence>
<keyword evidence="3 8" id="KW-0256">Endoplasmic reticulum</keyword>
<feature type="transmembrane region" description="Helical" evidence="8">
    <location>
        <begin position="364"/>
        <end position="388"/>
    </location>
</feature>
<dbReference type="InterPro" id="IPR001108">
    <property type="entry name" value="Peptidase_A22A"/>
</dbReference>
<keyword evidence="7 8" id="KW-0472">Membrane</keyword>
<feature type="transmembrane region" description="Helical" evidence="8">
    <location>
        <begin position="139"/>
        <end position="160"/>
    </location>
</feature>
<keyword evidence="11" id="KW-1185">Reference proteome</keyword>
<evidence type="ECO:0000256" key="9">
    <source>
        <dbReference type="SAM" id="MobiDB-lite"/>
    </source>
</evidence>
<comment type="function">
    <text evidence="8">Probable subunit of the gamma-secretase complex, an endoprotease complex that catalyzes the intramembrane cleavage of integral membrane proteins such as Notch receptors.</text>
</comment>
<gene>
    <name evidence="10" type="ORF">A4U43_C03F20870</name>
</gene>